<evidence type="ECO:0000313" key="1">
    <source>
        <dbReference type="EMBL" id="CAD8845596.1"/>
    </source>
</evidence>
<gene>
    <name evidence="1" type="ORF">NSCI0253_LOCUS19946</name>
</gene>
<reference evidence="1" key="1">
    <citation type="submission" date="2021-01" db="EMBL/GenBank/DDBJ databases">
        <authorList>
            <person name="Corre E."/>
            <person name="Pelletier E."/>
            <person name="Niang G."/>
            <person name="Scheremetjew M."/>
            <person name="Finn R."/>
            <person name="Kale V."/>
            <person name="Holt S."/>
            <person name="Cochrane G."/>
            <person name="Meng A."/>
            <person name="Brown T."/>
            <person name="Cohen L."/>
        </authorList>
    </citation>
    <scope>NUCLEOTIDE SEQUENCE</scope>
</reference>
<sequence length="106" mass="12076">MYTVTGEFIPHNTPCVDLNLCSASCLPTLTRLPVFELTHPSRSAHPPSDCFWKLLKEHLDARRQLPLKRTSLMVLTQKAYQPGCQTHRHELCHKATNQSPGGKKWQ</sequence>
<name>A0A7S1A8I8_NOCSC</name>
<protein>
    <submittedName>
        <fullName evidence="1">Uncharacterized protein</fullName>
    </submittedName>
</protein>
<organism evidence="1">
    <name type="scientific">Noctiluca scintillans</name>
    <name type="common">Sea sparkle</name>
    <name type="synonym">Red tide dinoflagellate</name>
    <dbReference type="NCBI Taxonomy" id="2966"/>
    <lineage>
        <taxon>Eukaryota</taxon>
        <taxon>Sar</taxon>
        <taxon>Alveolata</taxon>
        <taxon>Dinophyceae</taxon>
        <taxon>Noctilucales</taxon>
        <taxon>Noctilucaceae</taxon>
        <taxon>Noctiluca</taxon>
    </lineage>
</organism>
<proteinExistence type="predicted"/>
<dbReference type="AlphaFoldDB" id="A0A7S1A8I8"/>
<accession>A0A7S1A8I8</accession>
<dbReference type="EMBL" id="HBFQ01028308">
    <property type="protein sequence ID" value="CAD8845596.1"/>
    <property type="molecule type" value="Transcribed_RNA"/>
</dbReference>